<comment type="caution">
    <text evidence="5">The sequence shown here is derived from an EMBL/GenBank/DDBJ whole genome shotgun (WGS) entry which is preliminary data.</text>
</comment>
<dbReference type="EMBL" id="AEIG01000077">
    <property type="protein sequence ID" value="EGG28876.1"/>
    <property type="molecule type" value="Genomic_DNA"/>
</dbReference>
<dbReference type="Pfam" id="PF01343">
    <property type="entry name" value="Peptidase_S49"/>
    <property type="match status" value="2"/>
</dbReference>
<evidence type="ECO:0000313" key="5">
    <source>
        <dbReference type="EMBL" id="EGG28876.1"/>
    </source>
</evidence>
<keyword evidence="3" id="KW-0378">Hydrolase</keyword>
<organism evidence="5 6">
    <name type="scientific">Aequoribacter fuscus</name>
    <dbReference type="NCBI Taxonomy" id="2518989"/>
    <lineage>
        <taxon>Bacteria</taxon>
        <taxon>Pseudomonadati</taxon>
        <taxon>Pseudomonadota</taxon>
        <taxon>Gammaproteobacteria</taxon>
        <taxon>Cellvibrionales</taxon>
        <taxon>Halieaceae</taxon>
        <taxon>Aequoribacter</taxon>
    </lineage>
</organism>
<dbReference type="InterPro" id="IPR004634">
    <property type="entry name" value="Pept_S49_pIV"/>
</dbReference>
<dbReference type="AlphaFoldDB" id="F3L470"/>
<dbReference type="PIRSF" id="PIRSF001217">
    <property type="entry name" value="Protease_4_SppA"/>
    <property type="match status" value="1"/>
</dbReference>
<dbReference type="PANTHER" id="PTHR33209">
    <property type="entry name" value="PROTEASE 4"/>
    <property type="match status" value="1"/>
</dbReference>
<dbReference type="Gene3D" id="3.90.226.10">
    <property type="entry name" value="2-enoyl-CoA Hydratase, Chain A, domain 1"/>
    <property type="match status" value="2"/>
</dbReference>
<keyword evidence="6" id="KW-1185">Reference proteome</keyword>
<dbReference type="GO" id="GO:0016020">
    <property type="term" value="C:membrane"/>
    <property type="evidence" value="ECO:0007669"/>
    <property type="project" value="InterPro"/>
</dbReference>
<proteinExistence type="inferred from homology"/>
<evidence type="ECO:0000256" key="4">
    <source>
        <dbReference type="ARBA" id="ARBA00022825"/>
    </source>
</evidence>
<accession>F3L470</accession>
<dbReference type="InterPro" id="IPR047217">
    <property type="entry name" value="S49_SppA_67K_type_N"/>
</dbReference>
<dbReference type="InterPro" id="IPR002142">
    <property type="entry name" value="Peptidase_S49"/>
</dbReference>
<dbReference type="SUPFAM" id="SSF52096">
    <property type="entry name" value="ClpP/crotonase"/>
    <property type="match status" value="2"/>
</dbReference>
<name>F3L470_9GAMM</name>
<dbReference type="PANTHER" id="PTHR33209:SF1">
    <property type="entry name" value="PEPTIDASE S49 DOMAIN-CONTAINING PROTEIN"/>
    <property type="match status" value="1"/>
</dbReference>
<sequence length="604" mass="65378">MFKRFFTKLGSFLSALRGFVLNLITFAIVIALISGVVQSIFDRPEEPTADGKVLMIAPKGLVLDQETFPDELEFPFNVSDVEQIQTRDLVALLRRAAEDSSLAAVSIDFSETGFAGPTTALAVAKELSALRDTGKPIIAYSRALGTGSYLMASQADEVFVHPAGALSVSGLGGYRDYTRDLTDKLRINVHNYSQGDYKSATEGLTRRDMSDADRQQRTELLQPIWQEMKARMAAGRDVDASVIQDMADNYSVPLLGEAGYHNLAQAEAMGLIDGTMNFPEYREYMMERFGKISKDGRDTYPHISMAEYASLTQDAPEQHENAVAVVFVQGGIQEGPQGPGVAGADDIANLLRTAYSKDSTKAIVLRVNSPGGSIIASEMIRDEVSAAQRKGIPVVVSMGDVAASGGVWVSMSADKIYAEPTTISGSIGVAVAFPTFERVMDWAGINFDGVTTAENTGWSPVLPMSDALDALFARWASTAYDRFVNLVAEGRNKEPDYIRSIAGGRVWIGSMAQELGLVDAMGDLEAAITAAAELAQLEDHSVDYVTKKPSKAMMILKELQGGIGVRVSSEVITFSDYMTRIFGVFEDVSEPRATVLCTECMVEL</sequence>
<protein>
    <submittedName>
        <fullName evidence="5">Protease IV, a signal peptide peptidase</fullName>
    </submittedName>
</protein>
<dbReference type="OrthoDB" id="9764363at2"/>
<reference evidence="5 6" key="1">
    <citation type="journal article" date="2011" name="J. Bacteriol.">
        <title>Genome sequence of strain IMCC3088, a proteorhodopsin-containing marine bacterium belonging to the OM60/NOR5 clade.</title>
        <authorList>
            <person name="Jang Y."/>
            <person name="Oh H.M."/>
            <person name="Kang I."/>
            <person name="Lee K."/>
            <person name="Yang S.J."/>
            <person name="Cho J.C."/>
        </authorList>
    </citation>
    <scope>NUCLEOTIDE SEQUENCE [LARGE SCALE GENOMIC DNA]</scope>
    <source>
        <strain evidence="5 6">IMCC3088</strain>
    </source>
</reference>
<dbReference type="NCBIfam" id="TIGR00705">
    <property type="entry name" value="SppA_67K"/>
    <property type="match status" value="1"/>
</dbReference>
<gene>
    <name evidence="5" type="ORF">IMCC3088_2473</name>
</gene>
<dbReference type="GO" id="GO:0008236">
    <property type="term" value="F:serine-type peptidase activity"/>
    <property type="evidence" value="ECO:0007669"/>
    <property type="project" value="UniProtKB-KW"/>
</dbReference>
<evidence type="ECO:0000313" key="6">
    <source>
        <dbReference type="Proteomes" id="UP000005615"/>
    </source>
</evidence>
<dbReference type="InterPro" id="IPR029045">
    <property type="entry name" value="ClpP/crotonase-like_dom_sf"/>
</dbReference>
<evidence type="ECO:0000256" key="1">
    <source>
        <dbReference type="ARBA" id="ARBA00008683"/>
    </source>
</evidence>
<dbReference type="CDD" id="cd07018">
    <property type="entry name" value="S49_SppA_67K_type"/>
    <property type="match status" value="1"/>
</dbReference>
<dbReference type="Proteomes" id="UP000005615">
    <property type="component" value="Unassembled WGS sequence"/>
</dbReference>
<dbReference type="RefSeq" id="WP_009576643.1">
    <property type="nucleotide sequence ID" value="NZ_AEIG01000077.1"/>
</dbReference>
<dbReference type="CDD" id="cd07023">
    <property type="entry name" value="S49_Sppa_N_C"/>
    <property type="match status" value="1"/>
</dbReference>
<dbReference type="GO" id="GO:0006465">
    <property type="term" value="P:signal peptide processing"/>
    <property type="evidence" value="ECO:0007669"/>
    <property type="project" value="InterPro"/>
</dbReference>
<evidence type="ECO:0000256" key="3">
    <source>
        <dbReference type="ARBA" id="ARBA00022801"/>
    </source>
</evidence>
<comment type="similarity">
    <text evidence="1">Belongs to the peptidase S49 family.</text>
</comment>
<dbReference type="InterPro" id="IPR047272">
    <property type="entry name" value="S49_SppA_C"/>
</dbReference>
<dbReference type="eggNOG" id="COG0616">
    <property type="taxonomic scope" value="Bacteria"/>
</dbReference>
<dbReference type="Gene3D" id="6.20.330.10">
    <property type="match status" value="1"/>
</dbReference>
<dbReference type="STRING" id="2518989.IMCC3088_2473"/>
<evidence type="ECO:0000256" key="2">
    <source>
        <dbReference type="ARBA" id="ARBA00022670"/>
    </source>
</evidence>
<keyword evidence="2 5" id="KW-0645">Protease</keyword>
<keyword evidence="4" id="KW-0720">Serine protease</keyword>